<dbReference type="Gene3D" id="3.40.50.10190">
    <property type="entry name" value="BRCT domain"/>
    <property type="match status" value="4"/>
</dbReference>
<dbReference type="RefSeq" id="XP_070859660.1">
    <property type="nucleotide sequence ID" value="XM_071002575.1"/>
</dbReference>
<dbReference type="Pfam" id="PF00533">
    <property type="entry name" value="BRCT"/>
    <property type="match status" value="1"/>
</dbReference>
<sequence>MATADNDVNGSEPSNPLTGVTPLLARPLNLILISSRLTLGLQETVALAVQQLGGEHIYDLTPEVTHLLVGKYDTPKYRHVARARPDIKAMDPAWINAVRDAWRADEFDFAALEKQYQLLPLETNGVSTIKGDDASAVVKRGQLLVCLTGFDDPHERARIRQLIEKNGGIYSGELTKAATHLIVSKPTGRKYEAAINWGLYTVSVSWLTQSIERGMILDEKCFNPLLPLEQQGSGAYVPRVNTKRKRPAAELQGAETKLRKLRKTASMKLGSEHASVWNSILGGMKPTNAAESTPKPVDSFADGPEVRPPPAVSPPTNNLPPAMLEPAPLSHDMSIFAGCNFYIYGFEPKKLRVARQTVSSRGATICNSADEVEALPCSKKRFILVPQDSPWDKIKHLDGSSMVAVHIVTEFFIEKCLFRKALLDPTEHVIGQPFKAFPIADFGSLKINMSGFSGTDLHHISKTVDQLGGKVCEFFNAQSSILILRSLQGARKEKLESAILNNIPIVSADWLWACVSSGTKAPLNDFKFTELEQRAGLLQPRKSQEPLRKSRSETMPTSGNTRAKTTLKSGDQDVAGTSGSRPNSRALPSRSFDTSAFTHSDNPQPTSLSKRTRSETTKHLSHIEDGFAPCKSGALFDVSVNALNKTAEKSAPAGSKKAVPPSASIQESPPRQVSKPVKEPSKASVSFLQAALDNESDDEEQETGAPVDIAPTREQSAESATKDEAGAGAPQAQDNPSPQSEVLPDTAIPTPAAQNPLSAQPTVASVPASDTKAKERKALSAQLLNILDSHIATSNGSASASPHEPSNDAAKKRNRRVFGRNLSTTSAASTISSNSHQEAEAEKDNDVPGASSRHSETGRPPPATQVEYRDPEAAKVRAALLDKMSGRTTAESLRGRRSAK</sequence>
<reference evidence="4 5" key="1">
    <citation type="submission" date="2020-05" db="EMBL/GenBank/DDBJ databases">
        <title>Ceratocystis lukuohia genome.</title>
        <authorList>
            <person name="Harrington T.C."/>
            <person name="Kim K."/>
            <person name="Mayers C.G."/>
        </authorList>
    </citation>
    <scope>NUCLEOTIDE SEQUENCE [LARGE SCALE GENOMIC DNA]</scope>
    <source>
        <strain evidence="4 5">C4212</strain>
    </source>
</reference>
<dbReference type="InterPro" id="IPR001357">
    <property type="entry name" value="BRCT_dom"/>
</dbReference>
<feature type="compositionally biased region" description="Polar residues" evidence="2">
    <location>
        <begin position="553"/>
        <end position="583"/>
    </location>
</feature>
<feature type="compositionally biased region" description="Polar residues" evidence="2">
    <location>
        <begin position="591"/>
        <end position="609"/>
    </location>
</feature>
<evidence type="ECO:0000256" key="2">
    <source>
        <dbReference type="SAM" id="MobiDB-lite"/>
    </source>
</evidence>
<name>A0ABR4MJN3_9PEZI</name>
<evidence type="ECO:0000259" key="3">
    <source>
        <dbReference type="PROSITE" id="PS50172"/>
    </source>
</evidence>
<dbReference type="SMART" id="SM00292">
    <property type="entry name" value="BRCT"/>
    <property type="match status" value="4"/>
</dbReference>
<feature type="domain" description="BRCT" evidence="3">
    <location>
        <begin position="331"/>
        <end position="430"/>
    </location>
</feature>
<gene>
    <name evidence="4" type="ORF">HOO65_040817</name>
</gene>
<keyword evidence="5" id="KW-1185">Reference proteome</keyword>
<dbReference type="CDD" id="cd18433">
    <property type="entry name" value="BRCT_Rad4_rpt3"/>
    <property type="match status" value="1"/>
</dbReference>
<dbReference type="GeneID" id="98118593"/>
<protein>
    <submittedName>
        <fullName evidence="4">BRCA1 C Terminus domain-containing protein</fullName>
    </submittedName>
</protein>
<feature type="region of interest" description="Disordered" evidence="2">
    <location>
        <begin position="287"/>
        <end position="317"/>
    </location>
</feature>
<dbReference type="PROSITE" id="PS50172">
    <property type="entry name" value="BRCT"/>
    <property type="match status" value="4"/>
</dbReference>
<feature type="compositionally biased region" description="Polar residues" evidence="2">
    <location>
        <begin position="752"/>
        <end position="763"/>
    </location>
</feature>
<organism evidence="4 5">
    <name type="scientific">Ceratocystis lukuohia</name>
    <dbReference type="NCBI Taxonomy" id="2019550"/>
    <lineage>
        <taxon>Eukaryota</taxon>
        <taxon>Fungi</taxon>
        <taxon>Dikarya</taxon>
        <taxon>Ascomycota</taxon>
        <taxon>Pezizomycotina</taxon>
        <taxon>Sordariomycetes</taxon>
        <taxon>Hypocreomycetidae</taxon>
        <taxon>Microascales</taxon>
        <taxon>Ceratocystidaceae</taxon>
        <taxon>Ceratocystis</taxon>
    </lineage>
</organism>
<dbReference type="InterPro" id="IPR059215">
    <property type="entry name" value="BRCT2_TopBP1-like"/>
</dbReference>
<feature type="region of interest" description="Disordered" evidence="2">
    <location>
        <begin position="537"/>
        <end position="619"/>
    </location>
</feature>
<feature type="domain" description="BRCT" evidence="3">
    <location>
        <begin position="143"/>
        <end position="224"/>
    </location>
</feature>
<dbReference type="Pfam" id="PF12738">
    <property type="entry name" value="PTCB-BRCT"/>
    <property type="match status" value="1"/>
</dbReference>
<dbReference type="Proteomes" id="UP001610728">
    <property type="component" value="Unassembled WGS sequence"/>
</dbReference>
<feature type="compositionally biased region" description="Basic and acidic residues" evidence="2">
    <location>
        <begin position="837"/>
        <end position="846"/>
    </location>
</feature>
<dbReference type="CDD" id="cd17731">
    <property type="entry name" value="BRCT_TopBP1_rpt2_like"/>
    <property type="match status" value="1"/>
</dbReference>
<feature type="domain" description="BRCT" evidence="3">
    <location>
        <begin position="12"/>
        <end position="95"/>
    </location>
</feature>
<feature type="region of interest" description="Disordered" evidence="2">
    <location>
        <begin position="793"/>
        <end position="900"/>
    </location>
</feature>
<dbReference type="SUPFAM" id="SSF52113">
    <property type="entry name" value="BRCT domain"/>
    <property type="match status" value="4"/>
</dbReference>
<dbReference type="InterPro" id="IPR036420">
    <property type="entry name" value="BRCT_dom_sf"/>
</dbReference>
<dbReference type="EMBL" id="JABSNW010000004">
    <property type="protein sequence ID" value="KAL2888480.1"/>
    <property type="molecule type" value="Genomic_DNA"/>
</dbReference>
<comment type="caution">
    <text evidence="4">The sequence shown here is derived from an EMBL/GenBank/DDBJ whole genome shotgun (WGS) entry which is preliminary data.</text>
</comment>
<feature type="compositionally biased region" description="Low complexity" evidence="2">
    <location>
        <begin position="823"/>
        <end position="835"/>
    </location>
</feature>
<evidence type="ECO:0000256" key="1">
    <source>
        <dbReference type="ARBA" id="ARBA00022737"/>
    </source>
</evidence>
<feature type="domain" description="BRCT" evidence="3">
    <location>
        <begin position="442"/>
        <end position="528"/>
    </location>
</feature>
<feature type="region of interest" description="Disordered" evidence="2">
    <location>
        <begin position="648"/>
        <end position="777"/>
    </location>
</feature>
<keyword evidence="1" id="KW-0677">Repeat</keyword>
<feature type="compositionally biased region" description="Basic and acidic residues" evidence="2">
    <location>
        <begin position="542"/>
        <end position="552"/>
    </location>
</feature>
<evidence type="ECO:0000313" key="4">
    <source>
        <dbReference type="EMBL" id="KAL2888480.1"/>
    </source>
</evidence>
<proteinExistence type="predicted"/>
<dbReference type="PANTHER" id="PTHR13561:SF20">
    <property type="entry name" value="DNA TOPOISOMERASE 2-BINDING PROTEIN 1"/>
    <property type="match status" value="1"/>
</dbReference>
<accession>A0ABR4MJN3</accession>
<evidence type="ECO:0000313" key="5">
    <source>
        <dbReference type="Proteomes" id="UP001610728"/>
    </source>
</evidence>
<dbReference type="PANTHER" id="PTHR13561">
    <property type="entry name" value="DNA REPLICATION REGULATOR DPB11-RELATED"/>
    <property type="match status" value="1"/>
</dbReference>